<evidence type="ECO:0000313" key="6">
    <source>
        <dbReference type="EMBL" id="EQB35399.1"/>
    </source>
</evidence>
<dbReference type="PANTHER" id="PTHR11079:SF161">
    <property type="entry name" value="CMP_DCMP-TYPE DEAMINASE DOMAIN-CONTAINING PROTEIN"/>
    <property type="match status" value="1"/>
</dbReference>
<keyword evidence="2" id="KW-0479">Metal-binding</keyword>
<feature type="domain" description="CMP/dCMP-type deaminase" evidence="5">
    <location>
        <begin position="1"/>
        <end position="106"/>
    </location>
</feature>
<accession>T0KF76</accession>
<dbReference type="FunFam" id="3.40.140.10:FF:000011">
    <property type="entry name" value="tRNA-specific adenosine deaminase"/>
    <property type="match status" value="1"/>
</dbReference>
<dbReference type="PROSITE" id="PS51747">
    <property type="entry name" value="CYT_DCMP_DEAMINASES_2"/>
    <property type="match status" value="1"/>
</dbReference>
<evidence type="ECO:0000256" key="2">
    <source>
        <dbReference type="ARBA" id="ARBA00022723"/>
    </source>
</evidence>
<evidence type="ECO:0000256" key="3">
    <source>
        <dbReference type="ARBA" id="ARBA00022801"/>
    </source>
</evidence>
<dbReference type="AlphaFoldDB" id="T0KF76"/>
<dbReference type="PATRIC" id="fig|1172190.3.peg.1722"/>
<dbReference type="InterPro" id="IPR016193">
    <property type="entry name" value="Cytidine_deaminase-like"/>
</dbReference>
<sequence>MKIAYDEAVDGMLKNEGGPFGAVIVKNDKVISKAHNCVLSTNDPTAHAEINAIREASEVLGTFELNECTLYTSCKPCPMCLGAIFWARIPIVYYGANEEDATYGGFDDKRFYEMIKGKNSDVKLIELDAKQNAKLFDMWLKKSDRKIY</sequence>
<name>T0KF76_9BACT</name>
<dbReference type="RefSeq" id="WP_021288037.1">
    <property type="nucleotide sequence ID" value="NZ_AUPZ01000013.1"/>
</dbReference>
<dbReference type="STRING" id="1172190.M947_08945"/>
<dbReference type="PANTHER" id="PTHR11079">
    <property type="entry name" value="CYTOSINE DEAMINASE FAMILY MEMBER"/>
    <property type="match status" value="1"/>
</dbReference>
<comment type="caution">
    <text evidence="6">The sequence shown here is derived from an EMBL/GenBank/DDBJ whole genome shotgun (WGS) entry which is preliminary data.</text>
</comment>
<keyword evidence="7" id="KW-1185">Reference proteome</keyword>
<dbReference type="SUPFAM" id="SSF53927">
    <property type="entry name" value="Cytidine deaminase-like"/>
    <property type="match status" value="1"/>
</dbReference>
<reference evidence="6 7" key="1">
    <citation type="submission" date="2013-07" db="EMBL/GenBank/DDBJ databases">
        <title>Sulfurimonas hongkongensis AST-10 Genome Sequencing.</title>
        <authorList>
            <person name="Cai L."/>
            <person name="Zhang T."/>
        </authorList>
    </citation>
    <scope>NUCLEOTIDE SEQUENCE [LARGE SCALE GENOMIC DNA]</scope>
    <source>
        <strain evidence="6 7">AST-10</strain>
    </source>
</reference>
<dbReference type="CDD" id="cd01285">
    <property type="entry name" value="nucleoside_deaminase"/>
    <property type="match status" value="1"/>
</dbReference>
<dbReference type="Pfam" id="PF00383">
    <property type="entry name" value="dCMP_cyt_deam_1"/>
    <property type="match status" value="1"/>
</dbReference>
<protein>
    <recommendedName>
        <fullName evidence="5">CMP/dCMP-type deaminase domain-containing protein</fullName>
    </recommendedName>
</protein>
<comment type="similarity">
    <text evidence="1">Belongs to the cytidine and deoxycytidylate deaminase family.</text>
</comment>
<evidence type="ECO:0000259" key="5">
    <source>
        <dbReference type="PROSITE" id="PS51747"/>
    </source>
</evidence>
<dbReference type="InterPro" id="IPR002125">
    <property type="entry name" value="CMP_dCMP_dom"/>
</dbReference>
<proteinExistence type="inferred from homology"/>
<dbReference type="GO" id="GO:0006152">
    <property type="term" value="P:purine nucleoside catabolic process"/>
    <property type="evidence" value="ECO:0007669"/>
    <property type="project" value="TreeGrafter"/>
</dbReference>
<dbReference type="Proteomes" id="UP000015520">
    <property type="component" value="Unassembled WGS sequence"/>
</dbReference>
<organism evidence="6 7">
    <name type="scientific">Sulfurimonas hongkongensis</name>
    <dbReference type="NCBI Taxonomy" id="1172190"/>
    <lineage>
        <taxon>Bacteria</taxon>
        <taxon>Pseudomonadati</taxon>
        <taxon>Campylobacterota</taxon>
        <taxon>Epsilonproteobacteria</taxon>
        <taxon>Campylobacterales</taxon>
        <taxon>Sulfurimonadaceae</taxon>
        <taxon>Sulfurimonas</taxon>
    </lineage>
</organism>
<dbReference type="Gene3D" id="3.40.140.10">
    <property type="entry name" value="Cytidine Deaminase, domain 2"/>
    <property type="match status" value="1"/>
</dbReference>
<dbReference type="PROSITE" id="PS00903">
    <property type="entry name" value="CYT_DCMP_DEAMINASES_1"/>
    <property type="match status" value="1"/>
</dbReference>
<dbReference type="EMBL" id="AUPZ01000013">
    <property type="protein sequence ID" value="EQB35399.1"/>
    <property type="molecule type" value="Genomic_DNA"/>
</dbReference>
<evidence type="ECO:0000256" key="1">
    <source>
        <dbReference type="ARBA" id="ARBA00006576"/>
    </source>
</evidence>
<dbReference type="GO" id="GO:0047974">
    <property type="term" value="F:guanosine deaminase activity"/>
    <property type="evidence" value="ECO:0007669"/>
    <property type="project" value="TreeGrafter"/>
</dbReference>
<keyword evidence="4" id="KW-0862">Zinc</keyword>
<evidence type="ECO:0000256" key="4">
    <source>
        <dbReference type="ARBA" id="ARBA00022833"/>
    </source>
</evidence>
<evidence type="ECO:0000313" key="7">
    <source>
        <dbReference type="Proteomes" id="UP000015520"/>
    </source>
</evidence>
<keyword evidence="3" id="KW-0378">Hydrolase</keyword>
<gene>
    <name evidence="6" type="ORF">M947_08945</name>
</gene>
<dbReference type="GO" id="GO:0008270">
    <property type="term" value="F:zinc ion binding"/>
    <property type="evidence" value="ECO:0007669"/>
    <property type="project" value="InterPro"/>
</dbReference>
<dbReference type="eggNOG" id="COG0590">
    <property type="taxonomic scope" value="Bacteria"/>
</dbReference>
<dbReference type="InterPro" id="IPR016192">
    <property type="entry name" value="APOBEC/CMP_deaminase_Zn-bd"/>
</dbReference>